<dbReference type="PANTHER" id="PTHR31286">
    <property type="entry name" value="GLYCINE-RICH CELL WALL STRUCTURAL PROTEIN 1.8-LIKE"/>
    <property type="match status" value="1"/>
</dbReference>
<proteinExistence type="predicted"/>
<dbReference type="PANTHER" id="PTHR31286:SF173">
    <property type="entry name" value="DUF4283 DOMAIN-CONTAINING PROTEIN"/>
    <property type="match status" value="1"/>
</dbReference>
<dbReference type="SUPFAM" id="SSF57756">
    <property type="entry name" value="Retrovirus zinc finger-like domains"/>
    <property type="match status" value="1"/>
</dbReference>
<dbReference type="Proteomes" id="UP001396334">
    <property type="component" value="Unassembled WGS sequence"/>
</dbReference>
<gene>
    <name evidence="3" type="ORF">V6N11_006762</name>
</gene>
<keyword evidence="4" id="KW-1185">Reference proteome</keyword>
<evidence type="ECO:0000313" key="3">
    <source>
        <dbReference type="EMBL" id="KAK9015666.1"/>
    </source>
</evidence>
<evidence type="ECO:0000259" key="2">
    <source>
        <dbReference type="PROSITE" id="PS50158"/>
    </source>
</evidence>
<evidence type="ECO:0000256" key="1">
    <source>
        <dbReference type="PROSITE-ProRule" id="PRU00047"/>
    </source>
</evidence>
<sequence>MDGEQADVDFFDDEDIDLQDGDVTRSLVDGLISIEFFDRVQSLAEKSFNQTLVVKLLGRRIGYTTLRTKIYELWKPKQAIRLMDIDNKYFLIRLPGLSVTLYQRSIIEEIGASIGPVAKLDYQTESGRRGRFTRMAIYVDLSKPLISKLIVNGRIPLVEYESLPVICFHCGRYGHVQEGCPDLRNTQAPCATEPDQPVPASTLSDMATSYVSFRPWMVVARRTRKPLPAQPAAQAPPAKVVLVKHLALVHSSLLIRMASMLVNLYQLGDPTDPPEKLDDATRDIQPVVSRPIDSVVANS</sequence>
<dbReference type="InterPro" id="IPR001878">
    <property type="entry name" value="Znf_CCHC"/>
</dbReference>
<evidence type="ECO:0000313" key="4">
    <source>
        <dbReference type="Proteomes" id="UP001396334"/>
    </source>
</evidence>
<dbReference type="PROSITE" id="PS50158">
    <property type="entry name" value="ZF_CCHC"/>
    <property type="match status" value="1"/>
</dbReference>
<comment type="caution">
    <text evidence="3">The sequence shown here is derived from an EMBL/GenBank/DDBJ whole genome shotgun (WGS) entry which is preliminary data.</text>
</comment>
<reference evidence="3 4" key="1">
    <citation type="journal article" date="2024" name="G3 (Bethesda)">
        <title>Genome assembly of Hibiscus sabdariffa L. provides insights into metabolisms of medicinal natural products.</title>
        <authorList>
            <person name="Kim T."/>
        </authorList>
    </citation>
    <scope>NUCLEOTIDE SEQUENCE [LARGE SCALE GENOMIC DNA]</scope>
    <source>
        <strain evidence="3">TK-2024</strain>
        <tissue evidence="3">Old leaves</tissue>
    </source>
</reference>
<dbReference type="EMBL" id="JBBPBN010000021">
    <property type="protein sequence ID" value="KAK9015666.1"/>
    <property type="molecule type" value="Genomic_DNA"/>
</dbReference>
<organism evidence="3 4">
    <name type="scientific">Hibiscus sabdariffa</name>
    <name type="common">roselle</name>
    <dbReference type="NCBI Taxonomy" id="183260"/>
    <lineage>
        <taxon>Eukaryota</taxon>
        <taxon>Viridiplantae</taxon>
        <taxon>Streptophyta</taxon>
        <taxon>Embryophyta</taxon>
        <taxon>Tracheophyta</taxon>
        <taxon>Spermatophyta</taxon>
        <taxon>Magnoliopsida</taxon>
        <taxon>eudicotyledons</taxon>
        <taxon>Gunneridae</taxon>
        <taxon>Pentapetalae</taxon>
        <taxon>rosids</taxon>
        <taxon>malvids</taxon>
        <taxon>Malvales</taxon>
        <taxon>Malvaceae</taxon>
        <taxon>Malvoideae</taxon>
        <taxon>Hibiscus</taxon>
    </lineage>
</organism>
<feature type="domain" description="CCHC-type" evidence="2">
    <location>
        <begin position="167"/>
        <end position="182"/>
    </location>
</feature>
<name>A0ABR2RS62_9ROSI</name>
<protein>
    <recommendedName>
        <fullName evidence="2">CCHC-type domain-containing protein</fullName>
    </recommendedName>
</protein>
<keyword evidence="1" id="KW-0479">Metal-binding</keyword>
<accession>A0ABR2RS62</accession>
<keyword evidence="1" id="KW-0863">Zinc-finger</keyword>
<keyword evidence="1" id="KW-0862">Zinc</keyword>
<dbReference type="InterPro" id="IPR036875">
    <property type="entry name" value="Znf_CCHC_sf"/>
</dbReference>
<dbReference type="InterPro" id="IPR040256">
    <property type="entry name" value="At4g02000-like"/>
</dbReference>